<gene>
    <name evidence="2" type="ORF">PGTUg99_026743</name>
</gene>
<dbReference type="Proteomes" id="UP000325313">
    <property type="component" value="Unassembled WGS sequence"/>
</dbReference>
<comment type="caution">
    <text evidence="2">The sequence shown here is derived from an EMBL/GenBank/DDBJ whole genome shotgun (WGS) entry which is preliminary data.</text>
</comment>
<dbReference type="EMBL" id="VDEP01000136">
    <property type="protein sequence ID" value="KAA1129534.1"/>
    <property type="molecule type" value="Genomic_DNA"/>
</dbReference>
<accession>A0A5B0RYA2</accession>
<feature type="region of interest" description="Disordered" evidence="1">
    <location>
        <begin position="38"/>
        <end position="58"/>
    </location>
</feature>
<evidence type="ECO:0000256" key="1">
    <source>
        <dbReference type="SAM" id="MobiDB-lite"/>
    </source>
</evidence>
<proteinExistence type="predicted"/>
<reference evidence="2 3" key="1">
    <citation type="submission" date="2019-05" db="EMBL/GenBank/DDBJ databases">
        <title>Emergence of the Ug99 lineage of the wheat stem rust pathogen through somatic hybridization.</title>
        <authorList>
            <person name="Li F."/>
            <person name="Upadhyaya N.M."/>
            <person name="Sperschneider J."/>
            <person name="Matny O."/>
            <person name="Nguyen-Phuc H."/>
            <person name="Mago R."/>
            <person name="Raley C."/>
            <person name="Miller M.E."/>
            <person name="Silverstein K.A.T."/>
            <person name="Henningsen E."/>
            <person name="Hirsch C.D."/>
            <person name="Visser B."/>
            <person name="Pretorius Z.A."/>
            <person name="Steffenson B.J."/>
            <person name="Schwessinger B."/>
            <person name="Dodds P.N."/>
            <person name="Figueroa M."/>
        </authorList>
    </citation>
    <scope>NUCLEOTIDE SEQUENCE [LARGE SCALE GENOMIC DNA]</scope>
    <source>
        <strain evidence="2 3">Ug99</strain>
    </source>
</reference>
<evidence type="ECO:0000313" key="2">
    <source>
        <dbReference type="EMBL" id="KAA1129534.1"/>
    </source>
</evidence>
<sequence length="98" mass="11186">MTCELMFVWIGSDRVPYRHLRTDPVHRLTTPKQEYREAGEASSVCGGRPCTQTTTNRSTREEAELFTLHRTHGLLARSVPPIRLFRSPDLKSGSNLFL</sequence>
<protein>
    <submittedName>
        <fullName evidence="2">Uncharacterized protein</fullName>
    </submittedName>
</protein>
<dbReference type="AlphaFoldDB" id="A0A5B0RYA2"/>
<organism evidence="2 3">
    <name type="scientific">Puccinia graminis f. sp. tritici</name>
    <dbReference type="NCBI Taxonomy" id="56615"/>
    <lineage>
        <taxon>Eukaryota</taxon>
        <taxon>Fungi</taxon>
        <taxon>Dikarya</taxon>
        <taxon>Basidiomycota</taxon>
        <taxon>Pucciniomycotina</taxon>
        <taxon>Pucciniomycetes</taxon>
        <taxon>Pucciniales</taxon>
        <taxon>Pucciniaceae</taxon>
        <taxon>Puccinia</taxon>
    </lineage>
</organism>
<evidence type="ECO:0000313" key="3">
    <source>
        <dbReference type="Proteomes" id="UP000325313"/>
    </source>
</evidence>
<name>A0A5B0RYA2_PUCGR</name>